<evidence type="ECO:0000256" key="2">
    <source>
        <dbReference type="SAM" id="Phobius"/>
    </source>
</evidence>
<protein>
    <submittedName>
        <fullName evidence="4">Uncharacterized protein</fullName>
    </submittedName>
</protein>
<dbReference type="EMBL" id="CAKOGP040000113">
    <property type="protein sequence ID" value="CAJ1930591.1"/>
    <property type="molecule type" value="Genomic_DNA"/>
</dbReference>
<dbReference type="Proteomes" id="UP001295423">
    <property type="component" value="Unassembled WGS sequence"/>
</dbReference>
<reference evidence="4" key="1">
    <citation type="submission" date="2023-08" db="EMBL/GenBank/DDBJ databases">
        <authorList>
            <person name="Audoor S."/>
            <person name="Bilcke G."/>
        </authorList>
    </citation>
    <scope>NUCLEOTIDE SEQUENCE</scope>
</reference>
<feature type="chain" id="PRO_5042092116" evidence="3">
    <location>
        <begin position="22"/>
        <end position="155"/>
    </location>
</feature>
<name>A0AAD2FC60_9STRA</name>
<keyword evidence="2" id="KW-0812">Transmembrane</keyword>
<evidence type="ECO:0000256" key="3">
    <source>
        <dbReference type="SAM" id="SignalP"/>
    </source>
</evidence>
<evidence type="ECO:0000256" key="1">
    <source>
        <dbReference type="SAM" id="MobiDB-lite"/>
    </source>
</evidence>
<dbReference type="AlphaFoldDB" id="A0AAD2FC60"/>
<gene>
    <name evidence="4" type="ORF">CYCCA115_LOCUS1992</name>
</gene>
<sequence length="155" mass="17326">MARVLQQYALAALILVLSANAFTFQIARQGAVLAPPRSSSIPCAPKSNLFGCTRPCRAKTFMTEAANEPEEPDIKSTNDSKTEKSDEVEEKRTRTWLLTVPLFFKFVIVLLLKFATDLVVYPLLWLYRLAGIVKRKFKSLIGRGDTTLDKTNGES</sequence>
<organism evidence="4 5">
    <name type="scientific">Cylindrotheca closterium</name>
    <dbReference type="NCBI Taxonomy" id="2856"/>
    <lineage>
        <taxon>Eukaryota</taxon>
        <taxon>Sar</taxon>
        <taxon>Stramenopiles</taxon>
        <taxon>Ochrophyta</taxon>
        <taxon>Bacillariophyta</taxon>
        <taxon>Bacillariophyceae</taxon>
        <taxon>Bacillariophycidae</taxon>
        <taxon>Bacillariales</taxon>
        <taxon>Bacillariaceae</taxon>
        <taxon>Cylindrotheca</taxon>
    </lineage>
</organism>
<comment type="caution">
    <text evidence="4">The sequence shown here is derived from an EMBL/GenBank/DDBJ whole genome shotgun (WGS) entry which is preliminary data.</text>
</comment>
<feature type="signal peptide" evidence="3">
    <location>
        <begin position="1"/>
        <end position="21"/>
    </location>
</feature>
<feature type="region of interest" description="Disordered" evidence="1">
    <location>
        <begin position="62"/>
        <end position="88"/>
    </location>
</feature>
<keyword evidence="3" id="KW-0732">Signal</keyword>
<feature type="compositionally biased region" description="Basic and acidic residues" evidence="1">
    <location>
        <begin position="72"/>
        <end position="88"/>
    </location>
</feature>
<proteinExistence type="predicted"/>
<keyword evidence="2" id="KW-1133">Transmembrane helix</keyword>
<evidence type="ECO:0000313" key="5">
    <source>
        <dbReference type="Proteomes" id="UP001295423"/>
    </source>
</evidence>
<feature type="transmembrane region" description="Helical" evidence="2">
    <location>
        <begin position="102"/>
        <end position="127"/>
    </location>
</feature>
<evidence type="ECO:0000313" key="4">
    <source>
        <dbReference type="EMBL" id="CAJ1930591.1"/>
    </source>
</evidence>
<keyword evidence="2" id="KW-0472">Membrane</keyword>
<keyword evidence="5" id="KW-1185">Reference proteome</keyword>
<accession>A0AAD2FC60</accession>